<evidence type="ECO:0000313" key="8">
    <source>
        <dbReference type="EMBL" id="KAB8270068.1"/>
    </source>
</evidence>
<proteinExistence type="inferred from homology"/>
<reference evidence="8 9" key="1">
    <citation type="submission" date="2019-04" db="EMBL/GenBank/DDBJ databases">
        <title>Fungal friends and foes A comparative genomics study of 23 Aspergillus species from section Flavi.</title>
        <authorList>
            <consortium name="DOE Joint Genome Institute"/>
            <person name="Kjaerbolling I."/>
            <person name="Vesth T.C."/>
            <person name="Frisvad J.C."/>
            <person name="Nybo J.L."/>
            <person name="Theobald S."/>
            <person name="Kildgaard S."/>
            <person name="Petersen T.I."/>
            <person name="Kuo A."/>
            <person name="Sato A."/>
            <person name="Lyhne E.K."/>
            <person name="Kogle M.E."/>
            <person name="Wiebenga A."/>
            <person name="Kun R.S."/>
            <person name="Lubbers R.J."/>
            <person name="Makela M.R."/>
            <person name="Barry K."/>
            <person name="Chovatia M."/>
            <person name="Clum A."/>
            <person name="Daum C."/>
            <person name="Haridas S."/>
            <person name="He G."/>
            <person name="LaButti K."/>
            <person name="Lipzen A."/>
            <person name="Mondo S."/>
            <person name="Pangilinan J."/>
            <person name="Riley R."/>
            <person name="Salamov A."/>
            <person name="Simmons B.A."/>
            <person name="Magnuson J.K."/>
            <person name="Henrissat B."/>
            <person name="Mortensen U.H."/>
            <person name="Larsen T.O."/>
            <person name="De vries R.P."/>
            <person name="Grigoriev I.V."/>
            <person name="Machida M."/>
            <person name="Baker S.E."/>
            <person name="Andersen M.R."/>
        </authorList>
    </citation>
    <scope>NUCLEOTIDE SEQUENCE [LARGE SCALE GENOMIC DNA]</scope>
    <source>
        <strain evidence="8 9">CBS 117635</strain>
    </source>
</reference>
<evidence type="ECO:0000256" key="3">
    <source>
        <dbReference type="ARBA" id="ARBA00022692"/>
    </source>
</evidence>
<protein>
    <submittedName>
        <fullName evidence="8">Oligopeptide transporter</fullName>
    </submittedName>
</protein>
<dbReference type="GO" id="GO:0016020">
    <property type="term" value="C:membrane"/>
    <property type="evidence" value="ECO:0007669"/>
    <property type="project" value="UniProtKB-SubCell"/>
</dbReference>
<evidence type="ECO:0000256" key="6">
    <source>
        <dbReference type="SAM" id="MobiDB-lite"/>
    </source>
</evidence>
<evidence type="ECO:0000256" key="7">
    <source>
        <dbReference type="SAM" id="Phobius"/>
    </source>
</evidence>
<evidence type="ECO:0000256" key="4">
    <source>
        <dbReference type="ARBA" id="ARBA00022989"/>
    </source>
</evidence>
<dbReference type="EMBL" id="ML732836">
    <property type="protein sequence ID" value="KAB8270068.1"/>
    <property type="molecule type" value="Genomic_DNA"/>
</dbReference>
<organism evidence="8 9">
    <name type="scientific">Aspergillus minisclerotigenes</name>
    <dbReference type="NCBI Taxonomy" id="656917"/>
    <lineage>
        <taxon>Eukaryota</taxon>
        <taxon>Fungi</taxon>
        <taxon>Dikarya</taxon>
        <taxon>Ascomycota</taxon>
        <taxon>Pezizomycotina</taxon>
        <taxon>Eurotiomycetes</taxon>
        <taxon>Eurotiomycetidae</taxon>
        <taxon>Eurotiales</taxon>
        <taxon>Aspergillaceae</taxon>
        <taxon>Aspergillus</taxon>
        <taxon>Aspergillus subgen. Circumdati</taxon>
    </lineage>
</organism>
<evidence type="ECO:0000256" key="2">
    <source>
        <dbReference type="ARBA" id="ARBA00005982"/>
    </source>
</evidence>
<feature type="transmembrane region" description="Helical" evidence="7">
    <location>
        <begin position="409"/>
        <end position="430"/>
    </location>
</feature>
<keyword evidence="5 7" id="KW-0472">Membrane</keyword>
<evidence type="ECO:0000313" key="9">
    <source>
        <dbReference type="Proteomes" id="UP000326289"/>
    </source>
</evidence>
<dbReference type="InterPro" id="IPR036259">
    <property type="entry name" value="MFS_trans_sf"/>
</dbReference>
<feature type="transmembrane region" description="Helical" evidence="7">
    <location>
        <begin position="121"/>
        <end position="140"/>
    </location>
</feature>
<dbReference type="GO" id="GO:0022857">
    <property type="term" value="F:transmembrane transporter activity"/>
    <property type="evidence" value="ECO:0007669"/>
    <property type="project" value="InterPro"/>
</dbReference>
<dbReference type="SUPFAM" id="SSF103473">
    <property type="entry name" value="MFS general substrate transporter"/>
    <property type="match status" value="1"/>
</dbReference>
<name>A0A5N6IUN1_9EURO</name>
<dbReference type="AlphaFoldDB" id="A0A5N6IUN1"/>
<dbReference type="Proteomes" id="UP000326289">
    <property type="component" value="Unassembled WGS sequence"/>
</dbReference>
<keyword evidence="9" id="KW-1185">Reference proteome</keyword>
<feature type="compositionally biased region" description="Polar residues" evidence="6">
    <location>
        <begin position="12"/>
        <end position="21"/>
    </location>
</feature>
<comment type="subcellular location">
    <subcellularLocation>
        <location evidence="1">Membrane</location>
        <topology evidence="1">Multi-pass membrane protein</topology>
    </subcellularLocation>
</comment>
<gene>
    <name evidence="8" type="ORF">BDV30DRAFT_229313</name>
</gene>
<feature type="region of interest" description="Disordered" evidence="6">
    <location>
        <begin position="1"/>
        <end position="21"/>
    </location>
</feature>
<feature type="transmembrane region" description="Helical" evidence="7">
    <location>
        <begin position="476"/>
        <end position="498"/>
    </location>
</feature>
<feature type="transmembrane region" description="Helical" evidence="7">
    <location>
        <begin position="95"/>
        <end position="114"/>
    </location>
</feature>
<comment type="similarity">
    <text evidence="2">Belongs to the major facilitator superfamily. Proton-dependent oligopeptide transporter (POT/PTR) (TC 2.A.17) family.</text>
</comment>
<feature type="transmembrane region" description="Helical" evidence="7">
    <location>
        <begin position="360"/>
        <end position="379"/>
    </location>
</feature>
<accession>A0A5N6IUN1</accession>
<dbReference type="InterPro" id="IPR018456">
    <property type="entry name" value="PTR2_symporter_CS"/>
</dbReference>
<keyword evidence="4 7" id="KW-1133">Transmembrane helix</keyword>
<dbReference type="PANTHER" id="PTHR11654">
    <property type="entry name" value="OLIGOPEPTIDE TRANSPORTER-RELATED"/>
    <property type="match status" value="1"/>
</dbReference>
<feature type="transmembrane region" description="Helical" evidence="7">
    <location>
        <begin position="451"/>
        <end position="470"/>
    </location>
</feature>
<sequence>MSTGDDIEGQKVATSNESKGDTQQFQTIVSAHDEEDLLPVVDDVPFPVWLIAFVGAAERFAWYGATSPLQNYIQHSPSSKIPGVLGLREAMATNIANAMMAAGYLATISAAVMADMWLGRYRTILVSALVQLCGSAILFGTSFPRAVQAGAAEGGLATAIVLIALGSGGVRSSIAPSTAEQYTEINPKVKVLKNGQKLISDRELKIQYIYNVMGNVGGLSALMTAILEKYVGYWVAYLVPLCMMALLVVPSLAWRHTPVQRLPSGSVLSQASRAMTDTFIDELKSGLLACRVFLLFPIHWFCLNQTFNNLISQAGPMVNSRVPNDTIKSLNPIASIILTPVASKGLYPFLTRRRIRFGPMARIAMGFLFLTLAMVYTAILQKLVYSAGPCYDHPLTCPESDHGQIPNQISIFLQTPIYVLGAIAAIFCFTTGKEYAYSQAPKTMKSVVQSVWMATAGVGACVAMAFTPITKDPHLVIMYSSLAGVMAVRTVLFGVFFGKHDREKAVLL</sequence>
<dbReference type="Pfam" id="PF00854">
    <property type="entry name" value="PTR2"/>
    <property type="match status" value="1"/>
</dbReference>
<evidence type="ECO:0000256" key="5">
    <source>
        <dbReference type="ARBA" id="ARBA00023136"/>
    </source>
</evidence>
<dbReference type="GO" id="GO:0006857">
    <property type="term" value="P:oligopeptide transport"/>
    <property type="evidence" value="ECO:0007669"/>
    <property type="project" value="InterPro"/>
</dbReference>
<feature type="transmembrane region" description="Helical" evidence="7">
    <location>
        <begin position="208"/>
        <end position="227"/>
    </location>
</feature>
<feature type="transmembrane region" description="Helical" evidence="7">
    <location>
        <begin position="233"/>
        <end position="254"/>
    </location>
</feature>
<dbReference type="PROSITE" id="PS01022">
    <property type="entry name" value="PTR2_1"/>
    <property type="match status" value="1"/>
</dbReference>
<dbReference type="Gene3D" id="1.20.1250.20">
    <property type="entry name" value="MFS general substrate transporter like domains"/>
    <property type="match status" value="1"/>
</dbReference>
<keyword evidence="3 7" id="KW-0812">Transmembrane</keyword>
<evidence type="ECO:0000256" key="1">
    <source>
        <dbReference type="ARBA" id="ARBA00004141"/>
    </source>
</evidence>
<dbReference type="InterPro" id="IPR000109">
    <property type="entry name" value="POT_fam"/>
</dbReference>